<dbReference type="InterPro" id="IPR004358">
    <property type="entry name" value="Sig_transdc_His_kin-like_C"/>
</dbReference>
<dbReference type="Gene3D" id="3.40.50.2300">
    <property type="match status" value="1"/>
</dbReference>
<dbReference type="InterPro" id="IPR001789">
    <property type="entry name" value="Sig_transdc_resp-reg_receiver"/>
</dbReference>
<keyword evidence="3 9" id="KW-0597">Phosphoprotein</keyword>
<accession>A0A926VNI5</accession>
<evidence type="ECO:0000256" key="9">
    <source>
        <dbReference type="PROSITE-ProRule" id="PRU00169"/>
    </source>
</evidence>
<dbReference type="GO" id="GO:0000155">
    <property type="term" value="F:phosphorelay sensor kinase activity"/>
    <property type="evidence" value="ECO:0007669"/>
    <property type="project" value="InterPro"/>
</dbReference>
<evidence type="ECO:0000256" key="6">
    <source>
        <dbReference type="ARBA" id="ARBA00022777"/>
    </source>
</evidence>
<feature type="modified residue" description="4-aspartylphosphate" evidence="9">
    <location>
        <position position="59"/>
    </location>
</feature>
<evidence type="ECO:0000256" key="3">
    <source>
        <dbReference type="ARBA" id="ARBA00022553"/>
    </source>
</evidence>
<dbReference type="PROSITE" id="PS50109">
    <property type="entry name" value="HIS_KIN"/>
    <property type="match status" value="1"/>
</dbReference>
<dbReference type="SUPFAM" id="SSF55874">
    <property type="entry name" value="ATPase domain of HSP90 chaperone/DNA topoisomerase II/histidine kinase"/>
    <property type="match status" value="1"/>
</dbReference>
<dbReference type="SUPFAM" id="SSF52172">
    <property type="entry name" value="CheY-like"/>
    <property type="match status" value="1"/>
</dbReference>
<keyword evidence="14" id="KW-1185">Reference proteome</keyword>
<sequence>MTIDASKKSIILVIDDSPTNLEVLSHFLDESGFEVWSDLNGEKALQRLKIAQPDLILLDVVMPGKDGFEICRRLKENPLTHDIPVIFMTSLADTTDKVKGLKLGAVDYITKPFQAEEVLVRIELHLRLRNLTKALATKNEQLKVEIKERQAVEATLRELQQDLEQRVEARTAELKEAQVWLVQSEKIASLGQLVAGIAHEVNNPVNFIVGNLGHIDRYFEDLIALLNLYQKYLPEPPNEVIDKIEEIELKELLSDLPKVLNSMHIGASRILDLSSSLRNFSRLDDAGKKNVNIHEGIESTLLILGHRLKARPDYPAIQVIREYDDLPLVECYPGQLNQVFMNLIANAIDALEDKIHSQNIDDKYANYQPTIHIKTKVIKRQVLIHIIDNAAGISEEFQQQVFAPFFTTKPPGKGTGLGLSISQKIVVINHSGQLTCSSVIGQGTEFVIKIPI</sequence>
<evidence type="ECO:0000256" key="5">
    <source>
        <dbReference type="ARBA" id="ARBA00022741"/>
    </source>
</evidence>
<name>A0A926VNI5_9CYAN</name>
<evidence type="ECO:0000256" key="4">
    <source>
        <dbReference type="ARBA" id="ARBA00022679"/>
    </source>
</evidence>
<comment type="catalytic activity">
    <reaction evidence="1">
        <text>ATP + protein L-histidine = ADP + protein N-phospho-L-histidine.</text>
        <dbReference type="EC" id="2.7.13.3"/>
    </reaction>
</comment>
<dbReference type="CDD" id="cd19920">
    <property type="entry name" value="REC_PA4781-like"/>
    <property type="match status" value="1"/>
</dbReference>
<dbReference type="CDD" id="cd00082">
    <property type="entry name" value="HisKA"/>
    <property type="match status" value="1"/>
</dbReference>
<protein>
    <recommendedName>
        <fullName evidence="2">histidine kinase</fullName>
        <ecNumber evidence="2">2.7.13.3</ecNumber>
    </recommendedName>
</protein>
<dbReference type="SMART" id="SM00387">
    <property type="entry name" value="HATPase_c"/>
    <property type="match status" value="1"/>
</dbReference>
<evidence type="ECO:0000256" key="2">
    <source>
        <dbReference type="ARBA" id="ARBA00012438"/>
    </source>
</evidence>
<keyword evidence="5" id="KW-0547">Nucleotide-binding</keyword>
<evidence type="ECO:0000313" key="14">
    <source>
        <dbReference type="Proteomes" id="UP000641646"/>
    </source>
</evidence>
<dbReference type="PANTHER" id="PTHR43065:SF10">
    <property type="entry name" value="PEROXIDE STRESS-ACTIVATED HISTIDINE KINASE MAK3"/>
    <property type="match status" value="1"/>
</dbReference>
<dbReference type="Pfam" id="PF00072">
    <property type="entry name" value="Response_reg"/>
    <property type="match status" value="1"/>
</dbReference>
<dbReference type="AlphaFoldDB" id="A0A926VNI5"/>
<evidence type="ECO:0000256" key="10">
    <source>
        <dbReference type="SAM" id="Coils"/>
    </source>
</evidence>
<keyword evidence="10" id="KW-0175">Coiled coil</keyword>
<dbReference type="PRINTS" id="PR00344">
    <property type="entry name" value="BCTRLSENSOR"/>
</dbReference>
<dbReference type="InterPro" id="IPR003661">
    <property type="entry name" value="HisK_dim/P_dom"/>
</dbReference>
<feature type="coiled-coil region" evidence="10">
    <location>
        <begin position="128"/>
        <end position="169"/>
    </location>
</feature>
<dbReference type="Proteomes" id="UP000641646">
    <property type="component" value="Unassembled WGS sequence"/>
</dbReference>
<dbReference type="SMART" id="SM00448">
    <property type="entry name" value="REC"/>
    <property type="match status" value="1"/>
</dbReference>
<keyword evidence="7" id="KW-0067">ATP-binding</keyword>
<dbReference type="SMART" id="SM00388">
    <property type="entry name" value="HisKA"/>
    <property type="match status" value="1"/>
</dbReference>
<dbReference type="Gene3D" id="3.30.565.10">
    <property type="entry name" value="Histidine kinase-like ATPase, C-terminal domain"/>
    <property type="match status" value="1"/>
</dbReference>
<reference evidence="13" key="1">
    <citation type="journal article" date="2015" name="ISME J.">
        <title>Draft Genome Sequence of Streptomyces incarnatus NRRL8089, which Produces the Nucleoside Antibiotic Sinefungin.</title>
        <authorList>
            <person name="Oshima K."/>
            <person name="Hattori M."/>
            <person name="Shimizu H."/>
            <person name="Fukuda K."/>
            <person name="Nemoto M."/>
            <person name="Inagaki K."/>
            <person name="Tamura T."/>
        </authorList>
    </citation>
    <scope>NUCLEOTIDE SEQUENCE</scope>
    <source>
        <strain evidence="13">FACHB-1375</strain>
    </source>
</reference>
<evidence type="ECO:0000313" key="13">
    <source>
        <dbReference type="EMBL" id="MBD2185744.1"/>
    </source>
</evidence>
<gene>
    <name evidence="13" type="ORF">H6G03_32570</name>
</gene>
<evidence type="ECO:0000259" key="12">
    <source>
        <dbReference type="PROSITE" id="PS50110"/>
    </source>
</evidence>
<dbReference type="PROSITE" id="PS50110">
    <property type="entry name" value="RESPONSE_REGULATORY"/>
    <property type="match status" value="1"/>
</dbReference>
<evidence type="ECO:0000256" key="8">
    <source>
        <dbReference type="ARBA" id="ARBA00023012"/>
    </source>
</evidence>
<feature type="domain" description="Histidine kinase" evidence="11">
    <location>
        <begin position="196"/>
        <end position="452"/>
    </location>
</feature>
<evidence type="ECO:0000256" key="7">
    <source>
        <dbReference type="ARBA" id="ARBA00022840"/>
    </source>
</evidence>
<evidence type="ECO:0000259" key="11">
    <source>
        <dbReference type="PROSITE" id="PS50109"/>
    </source>
</evidence>
<keyword evidence="4" id="KW-0808">Transferase</keyword>
<keyword evidence="8" id="KW-0902">Two-component regulatory system</keyword>
<dbReference type="Pfam" id="PF02518">
    <property type="entry name" value="HATPase_c"/>
    <property type="match status" value="1"/>
</dbReference>
<dbReference type="PANTHER" id="PTHR43065">
    <property type="entry name" value="SENSOR HISTIDINE KINASE"/>
    <property type="match status" value="1"/>
</dbReference>
<keyword evidence="6" id="KW-0418">Kinase</keyword>
<dbReference type="EMBL" id="JACJPW010000140">
    <property type="protein sequence ID" value="MBD2185744.1"/>
    <property type="molecule type" value="Genomic_DNA"/>
</dbReference>
<reference evidence="13" key="2">
    <citation type="submission" date="2020-08" db="EMBL/GenBank/DDBJ databases">
        <authorList>
            <person name="Chen M."/>
            <person name="Teng W."/>
            <person name="Zhao L."/>
            <person name="Hu C."/>
            <person name="Zhou Y."/>
            <person name="Han B."/>
            <person name="Song L."/>
            <person name="Shu W."/>
        </authorList>
    </citation>
    <scope>NUCLEOTIDE SEQUENCE</scope>
    <source>
        <strain evidence="13">FACHB-1375</strain>
    </source>
</reference>
<evidence type="ECO:0000256" key="1">
    <source>
        <dbReference type="ARBA" id="ARBA00000085"/>
    </source>
</evidence>
<dbReference type="EC" id="2.7.13.3" evidence="2"/>
<dbReference type="InterPro" id="IPR003594">
    <property type="entry name" value="HATPase_dom"/>
</dbReference>
<dbReference type="SUPFAM" id="SSF47384">
    <property type="entry name" value="Homodimeric domain of signal transducing histidine kinase"/>
    <property type="match status" value="1"/>
</dbReference>
<dbReference type="GO" id="GO:0005524">
    <property type="term" value="F:ATP binding"/>
    <property type="evidence" value="ECO:0007669"/>
    <property type="project" value="UniProtKB-KW"/>
</dbReference>
<dbReference type="InterPro" id="IPR011006">
    <property type="entry name" value="CheY-like_superfamily"/>
</dbReference>
<dbReference type="Gene3D" id="1.10.287.130">
    <property type="match status" value="1"/>
</dbReference>
<proteinExistence type="predicted"/>
<dbReference type="InterPro" id="IPR036890">
    <property type="entry name" value="HATPase_C_sf"/>
</dbReference>
<dbReference type="RefSeq" id="WP_190474347.1">
    <property type="nucleotide sequence ID" value="NZ_JACJPW010000140.1"/>
</dbReference>
<dbReference type="InterPro" id="IPR005467">
    <property type="entry name" value="His_kinase_dom"/>
</dbReference>
<dbReference type="InterPro" id="IPR036097">
    <property type="entry name" value="HisK_dim/P_sf"/>
</dbReference>
<feature type="domain" description="Response regulatory" evidence="12">
    <location>
        <begin position="10"/>
        <end position="126"/>
    </location>
</feature>
<organism evidence="13 14">
    <name type="scientific">Aerosakkonema funiforme FACHB-1375</name>
    <dbReference type="NCBI Taxonomy" id="2949571"/>
    <lineage>
        <taxon>Bacteria</taxon>
        <taxon>Bacillati</taxon>
        <taxon>Cyanobacteriota</taxon>
        <taxon>Cyanophyceae</taxon>
        <taxon>Oscillatoriophycideae</taxon>
        <taxon>Aerosakkonematales</taxon>
        <taxon>Aerosakkonemataceae</taxon>
        <taxon>Aerosakkonema</taxon>
    </lineage>
</organism>
<comment type="caution">
    <text evidence="13">The sequence shown here is derived from an EMBL/GenBank/DDBJ whole genome shotgun (WGS) entry which is preliminary data.</text>
</comment>